<keyword evidence="1" id="KW-0472">Membrane</keyword>
<reference evidence="2" key="1">
    <citation type="submission" date="2014-09" db="EMBL/GenBank/DDBJ databases">
        <authorList>
            <person name="Magalhaes I.L.F."/>
            <person name="Oliveira U."/>
            <person name="Santos F.R."/>
            <person name="Vidigal T.H.D.A."/>
            <person name="Brescovit A.D."/>
            <person name="Santos A.J."/>
        </authorList>
    </citation>
    <scope>NUCLEOTIDE SEQUENCE</scope>
    <source>
        <tissue evidence="2">Shoot tissue taken approximately 20 cm above the soil surface</tissue>
    </source>
</reference>
<feature type="transmembrane region" description="Helical" evidence="1">
    <location>
        <begin position="13"/>
        <end position="29"/>
    </location>
</feature>
<organism evidence="2">
    <name type="scientific">Arundo donax</name>
    <name type="common">Giant reed</name>
    <name type="synonym">Donax arundinaceus</name>
    <dbReference type="NCBI Taxonomy" id="35708"/>
    <lineage>
        <taxon>Eukaryota</taxon>
        <taxon>Viridiplantae</taxon>
        <taxon>Streptophyta</taxon>
        <taxon>Embryophyta</taxon>
        <taxon>Tracheophyta</taxon>
        <taxon>Spermatophyta</taxon>
        <taxon>Magnoliopsida</taxon>
        <taxon>Liliopsida</taxon>
        <taxon>Poales</taxon>
        <taxon>Poaceae</taxon>
        <taxon>PACMAD clade</taxon>
        <taxon>Arundinoideae</taxon>
        <taxon>Arundineae</taxon>
        <taxon>Arundo</taxon>
    </lineage>
</organism>
<keyword evidence="1" id="KW-1133">Transmembrane helix</keyword>
<evidence type="ECO:0000313" key="2">
    <source>
        <dbReference type="EMBL" id="JAD32508.1"/>
    </source>
</evidence>
<keyword evidence="1" id="KW-0812">Transmembrane</keyword>
<accession>A0A0A8Z466</accession>
<reference evidence="2" key="2">
    <citation type="journal article" date="2015" name="Data Brief">
        <title>Shoot transcriptome of the giant reed, Arundo donax.</title>
        <authorList>
            <person name="Barrero R.A."/>
            <person name="Guerrero F.D."/>
            <person name="Moolhuijzen P."/>
            <person name="Goolsby J.A."/>
            <person name="Tidwell J."/>
            <person name="Bellgard S.E."/>
            <person name="Bellgard M.I."/>
        </authorList>
    </citation>
    <scope>NUCLEOTIDE SEQUENCE</scope>
    <source>
        <tissue evidence="2">Shoot tissue taken approximately 20 cm above the soil surface</tissue>
    </source>
</reference>
<dbReference type="EMBL" id="GBRH01265387">
    <property type="protein sequence ID" value="JAD32508.1"/>
    <property type="molecule type" value="Transcribed_RNA"/>
</dbReference>
<proteinExistence type="predicted"/>
<evidence type="ECO:0000256" key="1">
    <source>
        <dbReference type="SAM" id="Phobius"/>
    </source>
</evidence>
<protein>
    <submittedName>
        <fullName evidence="2">Uncharacterized protein</fullName>
    </submittedName>
</protein>
<sequence length="30" mass="3749">MTLAVSLNYHYELNYKFYSMIYSVIYLFFD</sequence>
<dbReference type="AlphaFoldDB" id="A0A0A8Z466"/>
<name>A0A0A8Z466_ARUDO</name>